<feature type="region of interest" description="Disordered" evidence="7">
    <location>
        <begin position="1"/>
        <end position="157"/>
    </location>
</feature>
<gene>
    <name evidence="8" type="ORF">B0A55_08156</name>
</gene>
<dbReference type="GO" id="GO:0006281">
    <property type="term" value="P:DNA repair"/>
    <property type="evidence" value="ECO:0007669"/>
    <property type="project" value="UniProtKB-KW"/>
</dbReference>
<dbReference type="GO" id="GO:0000712">
    <property type="term" value="P:resolution of meiotic recombination intermediates"/>
    <property type="evidence" value="ECO:0007669"/>
    <property type="project" value="TreeGrafter"/>
</dbReference>
<dbReference type="InterPro" id="IPR018552">
    <property type="entry name" value="CENP-X"/>
</dbReference>
<keyword evidence="4" id="KW-0238">DNA-binding</keyword>
<dbReference type="Gene3D" id="1.10.20.10">
    <property type="entry name" value="Histone, subunit A"/>
    <property type="match status" value="1"/>
</dbReference>
<dbReference type="CDD" id="cd22921">
    <property type="entry name" value="HFD_CENP-X"/>
    <property type="match status" value="1"/>
</dbReference>
<evidence type="ECO:0000256" key="1">
    <source>
        <dbReference type="ARBA" id="ARBA00004123"/>
    </source>
</evidence>
<organism evidence="8 9">
    <name type="scientific">Friedmanniomyces simplex</name>
    <dbReference type="NCBI Taxonomy" id="329884"/>
    <lineage>
        <taxon>Eukaryota</taxon>
        <taxon>Fungi</taxon>
        <taxon>Dikarya</taxon>
        <taxon>Ascomycota</taxon>
        <taxon>Pezizomycotina</taxon>
        <taxon>Dothideomycetes</taxon>
        <taxon>Dothideomycetidae</taxon>
        <taxon>Mycosphaerellales</taxon>
        <taxon>Teratosphaeriaceae</taxon>
        <taxon>Friedmanniomyces</taxon>
    </lineage>
</organism>
<keyword evidence="6" id="KW-0539">Nucleus</keyword>
<evidence type="ECO:0000256" key="3">
    <source>
        <dbReference type="ARBA" id="ARBA00022763"/>
    </source>
</evidence>
<feature type="compositionally biased region" description="Basic and acidic residues" evidence="7">
    <location>
        <begin position="1"/>
        <end position="12"/>
    </location>
</feature>
<evidence type="ECO:0000256" key="4">
    <source>
        <dbReference type="ARBA" id="ARBA00023125"/>
    </source>
</evidence>
<evidence type="ECO:0000313" key="9">
    <source>
        <dbReference type="Proteomes" id="UP000309340"/>
    </source>
</evidence>
<proteinExistence type="inferred from homology"/>
<dbReference type="OrthoDB" id="2500381at2759"/>
<evidence type="ECO:0000256" key="5">
    <source>
        <dbReference type="ARBA" id="ARBA00023204"/>
    </source>
</evidence>
<comment type="caution">
    <text evidence="8">The sequence shown here is derived from an EMBL/GenBank/DDBJ whole genome shotgun (WGS) entry which is preliminary data.</text>
</comment>
<keyword evidence="5" id="KW-0234">DNA repair</keyword>
<sequence length="240" mass="25890">MPRMPPRKEPKEAVVYAASKRKAPPFKPQRPSQVPRTSTTTTESGNATKSGAVRERPATTFSRAVARTSLDKQDEDGEAESNASDSSDEGLGDDPLATIKTRATNKPAAKAMKKKSAPATKSKPALSISSSDDDPRHSSPPPVASNAPPAPSQLEDSTQIPQALLLRLLHEHFANKETQIDKHAIQVVQKYVEVFVREAIARTAMGKREAAEKGEAEAADAGWLELEDLEKVAPGMMLDF</sequence>
<name>A0A4U0WSV2_9PEZI</name>
<dbReference type="GO" id="GO:0046982">
    <property type="term" value="F:protein heterodimerization activity"/>
    <property type="evidence" value="ECO:0007669"/>
    <property type="project" value="InterPro"/>
</dbReference>
<dbReference type="AlphaFoldDB" id="A0A4U0WSV2"/>
<feature type="compositionally biased region" description="Pro residues" evidence="7">
    <location>
        <begin position="138"/>
        <end position="151"/>
    </location>
</feature>
<dbReference type="GO" id="GO:0071821">
    <property type="term" value="C:FANCM-MHF complex"/>
    <property type="evidence" value="ECO:0007669"/>
    <property type="project" value="TreeGrafter"/>
</dbReference>
<reference evidence="8 9" key="1">
    <citation type="submission" date="2017-03" db="EMBL/GenBank/DDBJ databases">
        <title>Genomes of endolithic fungi from Antarctica.</title>
        <authorList>
            <person name="Coleine C."/>
            <person name="Masonjones S."/>
            <person name="Stajich J.E."/>
        </authorList>
    </citation>
    <scope>NUCLEOTIDE SEQUENCE [LARGE SCALE GENOMIC DNA]</scope>
    <source>
        <strain evidence="8 9">CCFEE 5184</strain>
    </source>
</reference>
<feature type="compositionally biased region" description="Low complexity" evidence="7">
    <location>
        <begin position="117"/>
        <end position="130"/>
    </location>
</feature>
<dbReference type="PANTHER" id="PTHR28680:SF1">
    <property type="entry name" value="CENTROMERE PROTEIN X"/>
    <property type="match status" value="1"/>
</dbReference>
<dbReference type="InterPro" id="IPR009072">
    <property type="entry name" value="Histone-fold"/>
</dbReference>
<dbReference type="PANTHER" id="PTHR28680">
    <property type="entry name" value="CENTROMERE PROTEIN X"/>
    <property type="match status" value="1"/>
</dbReference>
<evidence type="ECO:0000313" key="8">
    <source>
        <dbReference type="EMBL" id="TKA66610.1"/>
    </source>
</evidence>
<dbReference type="GO" id="GO:0003677">
    <property type="term" value="F:DNA binding"/>
    <property type="evidence" value="ECO:0007669"/>
    <property type="project" value="UniProtKB-KW"/>
</dbReference>
<dbReference type="GO" id="GO:0031297">
    <property type="term" value="P:replication fork processing"/>
    <property type="evidence" value="ECO:0007669"/>
    <property type="project" value="TreeGrafter"/>
</dbReference>
<evidence type="ECO:0000256" key="7">
    <source>
        <dbReference type="SAM" id="MobiDB-lite"/>
    </source>
</evidence>
<feature type="compositionally biased region" description="Low complexity" evidence="7">
    <location>
        <begin position="32"/>
        <end position="50"/>
    </location>
</feature>
<dbReference type="GO" id="GO:0051382">
    <property type="term" value="P:kinetochore assembly"/>
    <property type="evidence" value="ECO:0007669"/>
    <property type="project" value="InterPro"/>
</dbReference>
<accession>A0A4U0WSV2</accession>
<dbReference type="Pfam" id="PF09415">
    <property type="entry name" value="CENP-X"/>
    <property type="match status" value="1"/>
</dbReference>
<evidence type="ECO:0000256" key="6">
    <source>
        <dbReference type="ARBA" id="ARBA00023242"/>
    </source>
</evidence>
<comment type="similarity">
    <text evidence="2">Belongs to the CENP-X/MHF2 family.</text>
</comment>
<comment type="subcellular location">
    <subcellularLocation>
        <location evidence="1">Nucleus</location>
    </subcellularLocation>
</comment>
<dbReference type="Proteomes" id="UP000309340">
    <property type="component" value="Unassembled WGS sequence"/>
</dbReference>
<dbReference type="EMBL" id="NAJQ01000633">
    <property type="protein sequence ID" value="TKA66610.1"/>
    <property type="molecule type" value="Genomic_DNA"/>
</dbReference>
<evidence type="ECO:0000256" key="2">
    <source>
        <dbReference type="ARBA" id="ARBA00009359"/>
    </source>
</evidence>
<evidence type="ECO:0008006" key="10">
    <source>
        <dbReference type="Google" id="ProtNLM"/>
    </source>
</evidence>
<protein>
    <recommendedName>
        <fullName evidence="10">CENP-S associating centromere protein X-domain-containing protein</fullName>
    </recommendedName>
</protein>
<keyword evidence="9" id="KW-1185">Reference proteome</keyword>
<keyword evidence="3" id="KW-0227">DNA damage</keyword>